<feature type="compositionally biased region" description="Low complexity" evidence="1">
    <location>
        <begin position="26"/>
        <end position="44"/>
    </location>
</feature>
<protein>
    <submittedName>
        <fullName evidence="2">Uncharacterized protein</fullName>
    </submittedName>
</protein>
<feature type="compositionally biased region" description="Pro residues" evidence="1">
    <location>
        <begin position="73"/>
        <end position="83"/>
    </location>
</feature>
<evidence type="ECO:0000256" key="1">
    <source>
        <dbReference type="SAM" id="MobiDB-lite"/>
    </source>
</evidence>
<feature type="region of interest" description="Disordered" evidence="1">
    <location>
        <begin position="401"/>
        <end position="485"/>
    </location>
</feature>
<feature type="compositionally biased region" description="Pro residues" evidence="1">
    <location>
        <begin position="419"/>
        <end position="429"/>
    </location>
</feature>
<dbReference type="OrthoDB" id="5235970at2759"/>
<evidence type="ECO:0000313" key="2">
    <source>
        <dbReference type="EMBL" id="ROV92687.1"/>
    </source>
</evidence>
<dbReference type="EMBL" id="LJZO01000036">
    <property type="protein sequence ID" value="ROV92687.1"/>
    <property type="molecule type" value="Genomic_DNA"/>
</dbReference>
<name>A0A423VNT6_CYTCH</name>
<dbReference type="AlphaFoldDB" id="A0A423VNT6"/>
<feature type="region of interest" description="Disordered" evidence="1">
    <location>
        <begin position="259"/>
        <end position="305"/>
    </location>
</feature>
<keyword evidence="3" id="KW-1185">Reference proteome</keyword>
<reference evidence="2 3" key="1">
    <citation type="submission" date="2015-09" db="EMBL/GenBank/DDBJ databases">
        <title>Host preference determinants of Valsa canker pathogens revealed by comparative genomics.</title>
        <authorList>
            <person name="Yin Z."/>
            <person name="Huang L."/>
        </authorList>
    </citation>
    <scope>NUCLEOTIDE SEQUENCE [LARGE SCALE GENOMIC DNA]</scope>
    <source>
        <strain evidence="2 3">YSFL</strain>
    </source>
</reference>
<feature type="region of interest" description="Disordered" evidence="1">
    <location>
        <begin position="119"/>
        <end position="192"/>
    </location>
</feature>
<comment type="caution">
    <text evidence="2">The sequence shown here is derived from an EMBL/GenBank/DDBJ whole genome shotgun (WGS) entry which is preliminary data.</text>
</comment>
<feature type="compositionally biased region" description="Low complexity" evidence="1">
    <location>
        <begin position="450"/>
        <end position="461"/>
    </location>
</feature>
<organism evidence="2 3">
    <name type="scientific">Cytospora chrysosperma</name>
    <name type="common">Cytospora canker fungus</name>
    <name type="synonym">Sphaeria chrysosperma</name>
    <dbReference type="NCBI Taxonomy" id="252740"/>
    <lineage>
        <taxon>Eukaryota</taxon>
        <taxon>Fungi</taxon>
        <taxon>Dikarya</taxon>
        <taxon>Ascomycota</taxon>
        <taxon>Pezizomycotina</taxon>
        <taxon>Sordariomycetes</taxon>
        <taxon>Sordariomycetidae</taxon>
        <taxon>Diaporthales</taxon>
        <taxon>Cytosporaceae</taxon>
        <taxon>Cytospora</taxon>
    </lineage>
</organism>
<evidence type="ECO:0000313" key="3">
    <source>
        <dbReference type="Proteomes" id="UP000284375"/>
    </source>
</evidence>
<feature type="compositionally biased region" description="Acidic residues" evidence="1">
    <location>
        <begin position="401"/>
        <end position="411"/>
    </location>
</feature>
<sequence>MGSSYYEQMHKHQAFPPSKLSTLGHSATSINTSNSNSNSSSRSIATNTAKVLNKINTLVRPPESFLKTRPYPRRTPPPPPPPAERFQIVHTPDRASDATRLWDIPRTDAEYRAALEKMKTQEQLRRGGGHGRQEAGASAPGVRAASYDRFPSSPGYASGSAEDAQPRALRGERDASPGRTPASPSYADHGSPGLVSSTYSLSLEGAGFARTRVGGLTTSSSTPTVSTPTSARFPQRVLSVDVLRAPRPLSERALIPLGPRAGRGEQVPEMTTDTSRTQVVSRAVTPRSSSVNIAEDAGDGRTAADPGIRARRRKTRRMRSIVSIAANDGEDAAENSKPGVPSARKTRAWTGFGAIHDRGSVGPRVPGMTDCYVCQEPCKPGAGLCSECKSRFQPLGEVFEDSESEYEDDLVDVSRPAPKQSPPVRPATPPGSERRGDSISPRVEAEESSLRGSSGQSSASKRSGDPASRSTSVSPTPHLAHNMQLKVVPYPMIRKVSVSSPVRERDEHRRSALYHIQQTMKPREPMTPGAAPGQGRDAIRVGRVHSGEVKFVVEHNDGPDERADSPRHRSGSSYGDWFRYYEKVKEDAEGGEYVSEHYELVSPITNSDLFNNYRNRTSAESSAYDLIYSIYNEYCDQQEDAEHGGMF</sequence>
<feature type="compositionally biased region" description="Basic and acidic residues" evidence="1">
    <location>
        <begin position="432"/>
        <end position="449"/>
    </location>
</feature>
<feature type="region of interest" description="Disordered" evidence="1">
    <location>
        <begin position="60"/>
        <end position="94"/>
    </location>
</feature>
<gene>
    <name evidence="2" type="ORF">VSDG_06617</name>
</gene>
<feature type="compositionally biased region" description="Polar residues" evidence="1">
    <location>
        <begin position="269"/>
        <end position="292"/>
    </location>
</feature>
<feature type="region of interest" description="Disordered" evidence="1">
    <location>
        <begin position="1"/>
        <end position="44"/>
    </location>
</feature>
<accession>A0A423VNT6</accession>
<proteinExistence type="predicted"/>
<dbReference type="Proteomes" id="UP000284375">
    <property type="component" value="Unassembled WGS sequence"/>
</dbReference>